<evidence type="ECO:0000313" key="3">
    <source>
        <dbReference type="EMBL" id="PWN40290.1"/>
    </source>
</evidence>
<evidence type="ECO:0008006" key="5">
    <source>
        <dbReference type="Google" id="ProtNLM"/>
    </source>
</evidence>
<accession>A0A316VSF0</accession>
<gene>
    <name evidence="3" type="ORF">IE81DRAFT_325711</name>
</gene>
<sequence>MQSPRSLTASSGDHLFTLHVGSRPSCTDLPANAGQVYLTTLSPSMPHYENYVRVRACASGRHETPSASSSQAEVTYCYESPQRLLSNINSVESFFLRIKGPAASLDEQSLRETFGQVDSIRSIAYAQPRSLSGQASHCHLEYANLAAAQTAATKFNGRLVLGGVWSVKLLNDTCTLPDYTSWGQLLEKDERLAERCTAKSGPQGVYFAKVDVSGLRCFTLQFWLADLLRPEYGVEAIRFDITMDDETQDLTCTRTRRGLLRESPFCTEEIPLHKDHGLIKIFLSPQDDWQRPLPRIAFVLEYSTQHFRSHTWRATSRSSSLTERAPAQEVMRVSNMPGGPSYSLRDTSRLPTCIETCNGADGQGAQALVPSGVPCAADLRNDVPCVHPPRREEKLGKYSTGPEEEAQTHWSKRLPLHSQVEAERAALTKPSASHARESSEEGEVSNDGSSRVFEPCTRFQTPKSTEKIAHPSSHLDARPARSDAQVQRSISPEKVAKVAARAQVVEVIDTITSTESERQRQLREQNEKLRQDIQELKLRREVSRGQKGAELGGALHLDDAPRTALIQKEQLTTELSKETRQSRGFDATSSTPPKLLRRKRDYDARSVSEISHARRSASAEAMAGRDHHRPGPDPASHRPRDVQTDRAIQRRESARFEPLSPGGFIRPEGGETGKARRRQAWDRHTPEWRHDTGATMDEVDRYGYDSRDRCRDSAPEAEDPRMYRRRNGREDWTNYRPRSRSPIRQSHRMRNAC</sequence>
<evidence type="ECO:0000256" key="2">
    <source>
        <dbReference type="SAM" id="MobiDB-lite"/>
    </source>
</evidence>
<feature type="coiled-coil region" evidence="1">
    <location>
        <begin position="519"/>
        <end position="546"/>
    </location>
</feature>
<dbReference type="EMBL" id="KZ819422">
    <property type="protein sequence ID" value="PWN40290.1"/>
    <property type="molecule type" value="Genomic_DNA"/>
</dbReference>
<keyword evidence="4" id="KW-1185">Reference proteome</keyword>
<organism evidence="3 4">
    <name type="scientific">Ceraceosorus guamensis</name>
    <dbReference type="NCBI Taxonomy" id="1522189"/>
    <lineage>
        <taxon>Eukaryota</taxon>
        <taxon>Fungi</taxon>
        <taxon>Dikarya</taxon>
        <taxon>Basidiomycota</taxon>
        <taxon>Ustilaginomycotina</taxon>
        <taxon>Exobasidiomycetes</taxon>
        <taxon>Ceraceosorales</taxon>
        <taxon>Ceraceosoraceae</taxon>
        <taxon>Ceraceosorus</taxon>
    </lineage>
</organism>
<protein>
    <recommendedName>
        <fullName evidence="5">RRM domain-containing protein</fullName>
    </recommendedName>
</protein>
<feature type="compositionally biased region" description="Basic and acidic residues" evidence="2">
    <location>
        <begin position="464"/>
        <end position="481"/>
    </location>
</feature>
<keyword evidence="1" id="KW-0175">Coiled coil</keyword>
<name>A0A316VSF0_9BASI</name>
<feature type="region of interest" description="Disordered" evidence="2">
    <location>
        <begin position="566"/>
        <end position="753"/>
    </location>
</feature>
<dbReference type="Proteomes" id="UP000245783">
    <property type="component" value="Unassembled WGS sequence"/>
</dbReference>
<dbReference type="GeneID" id="37036471"/>
<evidence type="ECO:0000313" key="4">
    <source>
        <dbReference type="Proteomes" id="UP000245783"/>
    </source>
</evidence>
<proteinExistence type="predicted"/>
<feature type="compositionally biased region" description="Basic residues" evidence="2">
    <location>
        <begin position="737"/>
        <end position="753"/>
    </location>
</feature>
<feature type="region of interest" description="Disordered" evidence="2">
    <location>
        <begin position="385"/>
        <end position="489"/>
    </location>
</feature>
<feature type="compositionally biased region" description="Basic and acidic residues" evidence="2">
    <location>
        <begin position="668"/>
        <end position="733"/>
    </location>
</feature>
<reference evidence="3 4" key="1">
    <citation type="journal article" date="2018" name="Mol. Biol. Evol.">
        <title>Broad Genomic Sampling Reveals a Smut Pathogenic Ancestry of the Fungal Clade Ustilaginomycotina.</title>
        <authorList>
            <person name="Kijpornyongpan T."/>
            <person name="Mondo S.J."/>
            <person name="Barry K."/>
            <person name="Sandor L."/>
            <person name="Lee J."/>
            <person name="Lipzen A."/>
            <person name="Pangilinan J."/>
            <person name="LaButti K."/>
            <person name="Hainaut M."/>
            <person name="Henrissat B."/>
            <person name="Grigoriev I.V."/>
            <person name="Spatafora J.W."/>
            <person name="Aime M.C."/>
        </authorList>
    </citation>
    <scope>NUCLEOTIDE SEQUENCE [LARGE SCALE GENOMIC DNA]</scope>
    <source>
        <strain evidence="3 4">MCA 4658</strain>
    </source>
</reference>
<dbReference type="AlphaFoldDB" id="A0A316VSF0"/>
<dbReference type="SUPFAM" id="SSF54928">
    <property type="entry name" value="RNA-binding domain, RBD"/>
    <property type="match status" value="1"/>
</dbReference>
<feature type="compositionally biased region" description="Basic and acidic residues" evidence="2">
    <location>
        <begin position="623"/>
        <end position="655"/>
    </location>
</feature>
<dbReference type="InterPro" id="IPR035979">
    <property type="entry name" value="RBD_domain_sf"/>
</dbReference>
<evidence type="ECO:0000256" key="1">
    <source>
        <dbReference type="SAM" id="Coils"/>
    </source>
</evidence>
<dbReference type="InParanoid" id="A0A316VSF0"/>
<dbReference type="RefSeq" id="XP_025367450.1">
    <property type="nucleotide sequence ID" value="XM_025514601.1"/>
</dbReference>
<dbReference type="GO" id="GO:0003676">
    <property type="term" value="F:nucleic acid binding"/>
    <property type="evidence" value="ECO:0007669"/>
    <property type="project" value="InterPro"/>
</dbReference>